<dbReference type="InParanoid" id="A0A2P5CTU3"/>
<name>A0A2P5CTU3_TREOI</name>
<dbReference type="AlphaFoldDB" id="A0A2P5CTU3"/>
<keyword evidence="1" id="KW-0812">Transmembrane</keyword>
<evidence type="ECO:0000313" key="2">
    <source>
        <dbReference type="EMBL" id="PON64478.1"/>
    </source>
</evidence>
<dbReference type="Proteomes" id="UP000237000">
    <property type="component" value="Unassembled WGS sequence"/>
</dbReference>
<reference evidence="3" key="1">
    <citation type="submission" date="2016-06" db="EMBL/GenBank/DDBJ databases">
        <title>Parallel loss of symbiosis genes in relatives of nitrogen-fixing non-legume Parasponia.</title>
        <authorList>
            <person name="Van Velzen R."/>
            <person name="Holmer R."/>
            <person name="Bu F."/>
            <person name="Rutten L."/>
            <person name="Van Zeijl A."/>
            <person name="Liu W."/>
            <person name="Santuari L."/>
            <person name="Cao Q."/>
            <person name="Sharma T."/>
            <person name="Shen D."/>
            <person name="Roswanjaya Y."/>
            <person name="Wardhani T."/>
            <person name="Kalhor M.S."/>
            <person name="Jansen J."/>
            <person name="Van den Hoogen J."/>
            <person name="Gungor B."/>
            <person name="Hartog M."/>
            <person name="Hontelez J."/>
            <person name="Verver J."/>
            <person name="Yang W.-C."/>
            <person name="Schijlen E."/>
            <person name="Repin R."/>
            <person name="Schilthuizen M."/>
            <person name="Schranz E."/>
            <person name="Heidstra R."/>
            <person name="Miyata K."/>
            <person name="Fedorova E."/>
            <person name="Kohlen W."/>
            <person name="Bisseling T."/>
            <person name="Smit S."/>
            <person name="Geurts R."/>
        </authorList>
    </citation>
    <scope>NUCLEOTIDE SEQUENCE [LARGE SCALE GENOMIC DNA]</scope>
    <source>
        <strain evidence="3">cv. RG33-2</strain>
    </source>
</reference>
<proteinExistence type="predicted"/>
<gene>
    <name evidence="2" type="ORF">TorRG33x02_273270</name>
</gene>
<evidence type="ECO:0000313" key="3">
    <source>
        <dbReference type="Proteomes" id="UP000237000"/>
    </source>
</evidence>
<feature type="transmembrane region" description="Helical" evidence="1">
    <location>
        <begin position="46"/>
        <end position="67"/>
    </location>
</feature>
<sequence>MGVGKKEYLGMELKKSQKRKTCKGRPGCHPGMARRAFAGFMEAGSIVVATSSVTISLSLSLSPLTVLRNLQTKKKMEAFYLTGRARQLAFWAAKMGPPRREYTMGVIVRHVVYCKRMNGLSHGF</sequence>
<evidence type="ECO:0000256" key="1">
    <source>
        <dbReference type="SAM" id="Phobius"/>
    </source>
</evidence>
<keyword evidence="1" id="KW-0472">Membrane</keyword>
<dbReference type="OrthoDB" id="10497442at2759"/>
<comment type="caution">
    <text evidence="2">The sequence shown here is derived from an EMBL/GenBank/DDBJ whole genome shotgun (WGS) entry which is preliminary data.</text>
</comment>
<keyword evidence="1" id="KW-1133">Transmembrane helix</keyword>
<organism evidence="2 3">
    <name type="scientific">Trema orientale</name>
    <name type="common">Charcoal tree</name>
    <name type="synonym">Celtis orientalis</name>
    <dbReference type="NCBI Taxonomy" id="63057"/>
    <lineage>
        <taxon>Eukaryota</taxon>
        <taxon>Viridiplantae</taxon>
        <taxon>Streptophyta</taxon>
        <taxon>Embryophyta</taxon>
        <taxon>Tracheophyta</taxon>
        <taxon>Spermatophyta</taxon>
        <taxon>Magnoliopsida</taxon>
        <taxon>eudicotyledons</taxon>
        <taxon>Gunneridae</taxon>
        <taxon>Pentapetalae</taxon>
        <taxon>rosids</taxon>
        <taxon>fabids</taxon>
        <taxon>Rosales</taxon>
        <taxon>Cannabaceae</taxon>
        <taxon>Trema</taxon>
    </lineage>
</organism>
<keyword evidence="3" id="KW-1185">Reference proteome</keyword>
<accession>A0A2P5CTU3</accession>
<dbReference type="EMBL" id="JXTC01000328">
    <property type="protein sequence ID" value="PON64478.1"/>
    <property type="molecule type" value="Genomic_DNA"/>
</dbReference>
<protein>
    <submittedName>
        <fullName evidence="2">Uncharacterized protein</fullName>
    </submittedName>
</protein>